<keyword evidence="4" id="KW-1185">Reference proteome</keyword>
<dbReference type="EMBL" id="HG722695">
    <property type="protein sequence ID" value="CDJ63058.1"/>
    <property type="molecule type" value="Genomic_DNA"/>
</dbReference>
<dbReference type="GeneID" id="25473587"/>
<keyword evidence="2" id="KW-0472">Membrane</keyword>
<feature type="region of interest" description="Disordered" evidence="1">
    <location>
        <begin position="153"/>
        <end position="193"/>
    </location>
</feature>
<dbReference type="OrthoDB" id="348644at2759"/>
<evidence type="ECO:0000313" key="4">
    <source>
        <dbReference type="Proteomes" id="UP000030754"/>
    </source>
</evidence>
<feature type="compositionally biased region" description="Polar residues" evidence="1">
    <location>
        <begin position="153"/>
        <end position="170"/>
    </location>
</feature>
<reference evidence="3" key="1">
    <citation type="submission" date="2013-10" db="EMBL/GenBank/DDBJ databases">
        <title>Genomic analysis of the causative agents of coccidiosis in chickens.</title>
        <authorList>
            <person name="Reid A.J."/>
            <person name="Blake D."/>
            <person name="Billington K."/>
            <person name="Browne H."/>
            <person name="Dunn M."/>
            <person name="Hung S."/>
            <person name="Kawahara F."/>
            <person name="Miranda-Saavedra D."/>
            <person name="Mourier T."/>
            <person name="Nagra H."/>
            <person name="Otto T.D."/>
            <person name="Rawlings N."/>
            <person name="Sanchez A."/>
            <person name="Sanders M."/>
            <person name="Subramaniam C."/>
            <person name="Tay Y."/>
            <person name="Dear P."/>
            <person name="Doerig C."/>
            <person name="Gruber A."/>
            <person name="Parkinson J."/>
            <person name="Shirley M."/>
            <person name="Wan K.L."/>
            <person name="Berriman M."/>
            <person name="Tomley F."/>
            <person name="Pain A."/>
        </authorList>
    </citation>
    <scope>NUCLEOTIDE SEQUENCE [LARGE SCALE GENOMIC DNA]</scope>
    <source>
        <strain evidence="3">Houghton</strain>
    </source>
</reference>
<feature type="compositionally biased region" description="Basic and acidic residues" evidence="1">
    <location>
        <begin position="418"/>
        <end position="433"/>
    </location>
</feature>
<feature type="region of interest" description="Disordered" evidence="1">
    <location>
        <begin position="398"/>
        <end position="470"/>
    </location>
</feature>
<keyword evidence="2" id="KW-1133">Transmembrane helix</keyword>
<organism evidence="3 4">
    <name type="scientific">Eimeria necatrix</name>
    <dbReference type="NCBI Taxonomy" id="51315"/>
    <lineage>
        <taxon>Eukaryota</taxon>
        <taxon>Sar</taxon>
        <taxon>Alveolata</taxon>
        <taxon>Apicomplexa</taxon>
        <taxon>Conoidasida</taxon>
        <taxon>Coccidia</taxon>
        <taxon>Eucoccidiorida</taxon>
        <taxon>Eimeriorina</taxon>
        <taxon>Eimeriidae</taxon>
        <taxon>Eimeria</taxon>
    </lineage>
</organism>
<feature type="region of interest" description="Disordered" evidence="1">
    <location>
        <begin position="1"/>
        <end position="29"/>
    </location>
</feature>
<dbReference type="Proteomes" id="UP000030754">
    <property type="component" value="Unassembled WGS sequence"/>
</dbReference>
<protein>
    <submittedName>
        <fullName evidence="3">Uncharacterized protein</fullName>
    </submittedName>
</protein>
<name>U6MJ27_9EIME</name>
<feature type="transmembrane region" description="Helical" evidence="2">
    <location>
        <begin position="531"/>
        <end position="564"/>
    </location>
</feature>
<sequence>MESGQQPEWKAVSQEAGRTEDADEQPGEHGLCWRQTEFGILAFKINEDGSKTWIRFDNDGNGTEVVFDEAGQAYYVDGETTIPVAPLDPSLHGPEHDSLERSTAEAAEAPVTVSQETFGRGAAASQVEMLTQKDKWLNSDSHLQMTAAGQNLYQDSPTECSDENGTTNPGAENEDENTQHHSSKPGTAAIQPRSTVDCLKTPVCGSSPLALLSTASEELTTQIGKKRAISVVLSGVQSPAGASGDLLSLWGEAKSAKPTEEGGLTTAQQTLLRLQQLGVPERLERIVEEEKTLAEAPTSVLGSCQDALCPSAESLSPHTVLEENVQARRDESGSEPLRLAYFSVPEHNISEPSAEEEPIEDSNLLKDRTQKAQQPTPTASSSLCWNLCHCGAISQTDVGTEEAPPPLPSEQATSAETAEAKAPAEAEATKSDEDLNIITATSPPAPVETASRSFEQQQQPASVSAPQKSEAYVRPVETYQAKDKEKGERPAQVVYIDHYPEPFVKSYFGDDGTVEMPSDWRDIRFNTATDILYAAGTAMSVVAAGGAVVLGTAALTAGLTVGIAALEIYKRVANNYDI</sequence>
<evidence type="ECO:0000256" key="2">
    <source>
        <dbReference type="SAM" id="Phobius"/>
    </source>
</evidence>
<proteinExistence type="predicted"/>
<gene>
    <name evidence="3" type="ORF">ENH_00034230</name>
</gene>
<accession>U6MJ27</accession>
<reference evidence="3" key="2">
    <citation type="submission" date="2013-10" db="EMBL/GenBank/DDBJ databases">
        <authorList>
            <person name="Aslett M."/>
        </authorList>
    </citation>
    <scope>NUCLEOTIDE SEQUENCE [LARGE SCALE GENOMIC DNA]</scope>
    <source>
        <strain evidence="3">Houghton</strain>
    </source>
</reference>
<feature type="compositionally biased region" description="Basic and acidic residues" evidence="1">
    <location>
        <begin position="93"/>
        <end position="103"/>
    </location>
</feature>
<evidence type="ECO:0000256" key="1">
    <source>
        <dbReference type="SAM" id="MobiDB-lite"/>
    </source>
</evidence>
<dbReference type="AlphaFoldDB" id="U6MJ27"/>
<dbReference type="RefSeq" id="XP_013440420.1">
    <property type="nucleotide sequence ID" value="XM_013584966.1"/>
</dbReference>
<evidence type="ECO:0000313" key="3">
    <source>
        <dbReference type="EMBL" id="CDJ63058.1"/>
    </source>
</evidence>
<feature type="region of interest" description="Disordered" evidence="1">
    <location>
        <begin position="91"/>
        <end position="117"/>
    </location>
</feature>
<feature type="compositionally biased region" description="Low complexity" evidence="1">
    <location>
        <begin position="456"/>
        <end position="467"/>
    </location>
</feature>
<dbReference type="VEuPathDB" id="ToxoDB:ENH_00034230"/>
<keyword evidence="2" id="KW-0812">Transmembrane</keyword>